<keyword evidence="3" id="KW-0238">DNA-binding</keyword>
<name>A0A383AX18_9ZZZZ</name>
<dbReference type="GO" id="GO:0003677">
    <property type="term" value="F:DNA binding"/>
    <property type="evidence" value="ECO:0007669"/>
    <property type="project" value="UniProtKB-KW"/>
</dbReference>
<dbReference type="InterPro" id="IPR009061">
    <property type="entry name" value="DNA-bd_dom_put_sf"/>
</dbReference>
<dbReference type="SUPFAM" id="SSF46955">
    <property type="entry name" value="Putative DNA-binding domain"/>
    <property type="match status" value="1"/>
</dbReference>
<keyword evidence="1" id="KW-0678">Repressor</keyword>
<accession>A0A383AX18</accession>
<keyword evidence="2" id="KW-0805">Transcription regulation</keyword>
<dbReference type="GO" id="GO:0003700">
    <property type="term" value="F:DNA-binding transcription factor activity"/>
    <property type="evidence" value="ECO:0007669"/>
    <property type="project" value="InterPro"/>
</dbReference>
<reference evidence="6" key="1">
    <citation type="submission" date="2018-05" db="EMBL/GenBank/DDBJ databases">
        <authorList>
            <person name="Lanie J.A."/>
            <person name="Ng W.-L."/>
            <person name="Kazmierczak K.M."/>
            <person name="Andrzejewski T.M."/>
            <person name="Davidsen T.M."/>
            <person name="Wayne K.J."/>
            <person name="Tettelin H."/>
            <person name="Glass J.I."/>
            <person name="Rusch D."/>
            <person name="Podicherti R."/>
            <person name="Tsui H.-C.T."/>
            <person name="Winkler M.E."/>
        </authorList>
    </citation>
    <scope>NUCLEOTIDE SEQUENCE</scope>
</reference>
<evidence type="ECO:0000256" key="2">
    <source>
        <dbReference type="ARBA" id="ARBA00023015"/>
    </source>
</evidence>
<dbReference type="InterPro" id="IPR000551">
    <property type="entry name" value="MerR-type_HTH_dom"/>
</dbReference>
<dbReference type="EMBL" id="UINC01195250">
    <property type="protein sequence ID" value="SVE11725.1"/>
    <property type="molecule type" value="Genomic_DNA"/>
</dbReference>
<evidence type="ECO:0000256" key="1">
    <source>
        <dbReference type="ARBA" id="ARBA00022491"/>
    </source>
</evidence>
<sequence length="110" mass="12808">MNLINKKNGSLNTHTIRFWEKEFKIVNPIILAGRRRYYDEKSIEVLKKIKFLLKNQGMTIKGAKRALGSHDSFNLDDSINKSIRVDKKNLVLKKKVAKISKLIKEIKDLK</sequence>
<proteinExistence type="predicted"/>
<evidence type="ECO:0000259" key="5">
    <source>
        <dbReference type="PROSITE" id="PS50937"/>
    </source>
</evidence>
<evidence type="ECO:0000256" key="3">
    <source>
        <dbReference type="ARBA" id="ARBA00023125"/>
    </source>
</evidence>
<dbReference type="InterPro" id="IPR047057">
    <property type="entry name" value="MerR_fam"/>
</dbReference>
<dbReference type="PROSITE" id="PS50937">
    <property type="entry name" value="HTH_MERR_2"/>
    <property type="match status" value="1"/>
</dbReference>
<dbReference type="SMART" id="SM00422">
    <property type="entry name" value="HTH_MERR"/>
    <property type="match status" value="1"/>
</dbReference>
<feature type="domain" description="HTH merR-type" evidence="5">
    <location>
        <begin position="11"/>
        <end position="69"/>
    </location>
</feature>
<keyword evidence="4" id="KW-0804">Transcription</keyword>
<gene>
    <name evidence="6" type="ORF">METZ01_LOCUS464579</name>
</gene>
<dbReference type="Pfam" id="PF13411">
    <property type="entry name" value="MerR_1"/>
    <property type="match status" value="1"/>
</dbReference>
<protein>
    <recommendedName>
        <fullName evidence="5">HTH merR-type domain-containing protein</fullName>
    </recommendedName>
</protein>
<dbReference type="PANTHER" id="PTHR30204">
    <property type="entry name" value="REDOX-CYCLING DRUG-SENSING TRANSCRIPTIONAL ACTIVATOR SOXR"/>
    <property type="match status" value="1"/>
</dbReference>
<evidence type="ECO:0000313" key="6">
    <source>
        <dbReference type="EMBL" id="SVE11725.1"/>
    </source>
</evidence>
<evidence type="ECO:0000256" key="4">
    <source>
        <dbReference type="ARBA" id="ARBA00023163"/>
    </source>
</evidence>
<dbReference type="AlphaFoldDB" id="A0A383AX18"/>
<dbReference type="PANTHER" id="PTHR30204:SF69">
    <property type="entry name" value="MERR-FAMILY TRANSCRIPTIONAL REGULATOR"/>
    <property type="match status" value="1"/>
</dbReference>
<dbReference type="Gene3D" id="1.10.1660.10">
    <property type="match status" value="1"/>
</dbReference>
<organism evidence="6">
    <name type="scientific">marine metagenome</name>
    <dbReference type="NCBI Taxonomy" id="408172"/>
    <lineage>
        <taxon>unclassified sequences</taxon>
        <taxon>metagenomes</taxon>
        <taxon>ecological metagenomes</taxon>
    </lineage>
</organism>